<organism evidence="2 3">
    <name type="scientific">Ascobolus immersus RN42</name>
    <dbReference type="NCBI Taxonomy" id="1160509"/>
    <lineage>
        <taxon>Eukaryota</taxon>
        <taxon>Fungi</taxon>
        <taxon>Dikarya</taxon>
        <taxon>Ascomycota</taxon>
        <taxon>Pezizomycotina</taxon>
        <taxon>Pezizomycetes</taxon>
        <taxon>Pezizales</taxon>
        <taxon>Ascobolaceae</taxon>
        <taxon>Ascobolus</taxon>
    </lineage>
</organism>
<feature type="compositionally biased region" description="Basic and acidic residues" evidence="1">
    <location>
        <begin position="118"/>
        <end position="138"/>
    </location>
</feature>
<evidence type="ECO:0000313" key="3">
    <source>
        <dbReference type="Proteomes" id="UP000275078"/>
    </source>
</evidence>
<reference evidence="2 3" key="1">
    <citation type="journal article" date="2018" name="Nat. Ecol. Evol.">
        <title>Pezizomycetes genomes reveal the molecular basis of ectomycorrhizal truffle lifestyle.</title>
        <authorList>
            <person name="Murat C."/>
            <person name="Payen T."/>
            <person name="Noel B."/>
            <person name="Kuo A."/>
            <person name="Morin E."/>
            <person name="Chen J."/>
            <person name="Kohler A."/>
            <person name="Krizsan K."/>
            <person name="Balestrini R."/>
            <person name="Da Silva C."/>
            <person name="Montanini B."/>
            <person name="Hainaut M."/>
            <person name="Levati E."/>
            <person name="Barry K.W."/>
            <person name="Belfiori B."/>
            <person name="Cichocki N."/>
            <person name="Clum A."/>
            <person name="Dockter R.B."/>
            <person name="Fauchery L."/>
            <person name="Guy J."/>
            <person name="Iotti M."/>
            <person name="Le Tacon F."/>
            <person name="Lindquist E.A."/>
            <person name="Lipzen A."/>
            <person name="Malagnac F."/>
            <person name="Mello A."/>
            <person name="Molinier V."/>
            <person name="Miyauchi S."/>
            <person name="Poulain J."/>
            <person name="Riccioni C."/>
            <person name="Rubini A."/>
            <person name="Sitrit Y."/>
            <person name="Splivallo R."/>
            <person name="Traeger S."/>
            <person name="Wang M."/>
            <person name="Zifcakova L."/>
            <person name="Wipf D."/>
            <person name="Zambonelli A."/>
            <person name="Paolocci F."/>
            <person name="Nowrousian M."/>
            <person name="Ottonello S."/>
            <person name="Baldrian P."/>
            <person name="Spatafora J.W."/>
            <person name="Henrissat B."/>
            <person name="Nagy L.G."/>
            <person name="Aury J.M."/>
            <person name="Wincker P."/>
            <person name="Grigoriev I.V."/>
            <person name="Bonfante P."/>
            <person name="Martin F.M."/>
        </authorList>
    </citation>
    <scope>NUCLEOTIDE SEQUENCE [LARGE SCALE GENOMIC DNA]</scope>
    <source>
        <strain evidence="2 3">RN42</strain>
    </source>
</reference>
<name>A0A3N4IJW3_ASCIM</name>
<accession>A0A3N4IJW3</accession>
<protein>
    <submittedName>
        <fullName evidence="2">Uncharacterized protein</fullName>
    </submittedName>
</protein>
<keyword evidence="3" id="KW-1185">Reference proteome</keyword>
<gene>
    <name evidence="2" type="ORF">BJ508DRAFT_321570</name>
</gene>
<dbReference type="AlphaFoldDB" id="A0A3N4IJW3"/>
<evidence type="ECO:0000256" key="1">
    <source>
        <dbReference type="SAM" id="MobiDB-lite"/>
    </source>
</evidence>
<feature type="compositionally biased region" description="Basic and acidic residues" evidence="1">
    <location>
        <begin position="165"/>
        <end position="191"/>
    </location>
</feature>
<dbReference type="EMBL" id="ML119649">
    <property type="protein sequence ID" value="RPA86432.1"/>
    <property type="molecule type" value="Genomic_DNA"/>
</dbReference>
<proteinExistence type="predicted"/>
<dbReference type="Proteomes" id="UP000275078">
    <property type="component" value="Unassembled WGS sequence"/>
</dbReference>
<evidence type="ECO:0000313" key="2">
    <source>
        <dbReference type="EMBL" id="RPA86432.1"/>
    </source>
</evidence>
<sequence length="244" mass="28097">MDTSTELFTPKCHWCSKHYNYEDAEEKRKHILVHHFYRAHHVFQGVPKDLFTGNLPPEVDAATTPIWAEAPSSDTVADIDNRLPLNQRLSFDASPTRDDAGGFRNVIDTPVIKAEKVDEENHQEACRLQEEESRRDQPDDPLVDDGLHEFQRGRSSSAESPSPKPDFDDGQRREAAKHKAEQSRVEGMKADLRAEYQRKLFEETMQTMRDPKGDLEASSERKKRMTAYFNETMEMLDKMDGIEC</sequence>
<feature type="region of interest" description="Disordered" evidence="1">
    <location>
        <begin position="118"/>
        <end position="191"/>
    </location>
</feature>